<dbReference type="Proteomes" id="UP001628124">
    <property type="component" value="Unassembled WGS sequence"/>
</dbReference>
<evidence type="ECO:0000313" key="2">
    <source>
        <dbReference type="Proteomes" id="UP001628124"/>
    </source>
</evidence>
<comment type="caution">
    <text evidence="1">The sequence shown here is derived from an EMBL/GenBank/DDBJ whole genome shotgun (WGS) entry which is preliminary data.</text>
</comment>
<gene>
    <name evidence="1" type="ORF">KNCP2_00330</name>
</gene>
<sequence>MVTINSAKWFNDLFSNLGAYNIKEKLLESFKHTICKDKDSFYNKLNETIEKFYEDIKNNDVLDLKAIKNIYNLKTFYSILTILTLMLKI</sequence>
<proteinExistence type="predicted"/>
<keyword evidence="2" id="KW-1185">Reference proteome</keyword>
<evidence type="ECO:0000313" key="1">
    <source>
        <dbReference type="EMBL" id="GAA5251745.1"/>
    </source>
</evidence>
<dbReference type="EMBL" id="BAABMM010000003">
    <property type="protein sequence ID" value="GAA5251745.1"/>
    <property type="molecule type" value="Genomic_DNA"/>
</dbReference>
<organism evidence="1 2">
    <name type="scientific">Candidatus Rickettsia kedanie</name>
    <dbReference type="NCBI Taxonomy" id="3115352"/>
    <lineage>
        <taxon>Bacteria</taxon>
        <taxon>Pseudomonadati</taxon>
        <taxon>Pseudomonadota</taxon>
        <taxon>Alphaproteobacteria</taxon>
        <taxon>Rickettsiales</taxon>
        <taxon>Rickettsiaceae</taxon>
        <taxon>Rickettsieae</taxon>
        <taxon>Rickettsia</taxon>
        <taxon>spotted fever group</taxon>
    </lineage>
</organism>
<accession>A0ABP9TV02</accession>
<protein>
    <submittedName>
        <fullName evidence="1">Uncharacterized protein</fullName>
    </submittedName>
</protein>
<reference evidence="1 2" key="1">
    <citation type="journal article" date="2024" name="Microbiol. Immunol.">
        <title>Discovery of a novel spotted fever group Rickettsia, 'Candidatus Rickettsia kedanie,' in unfed larval chigger mites, Leptotrombidium scutellare.</title>
        <authorList>
            <person name="Ogawa M."/>
            <person name="Matsutani M."/>
            <person name="Katayama T."/>
            <person name="Takada N."/>
            <person name="Noda S."/>
            <person name="Takahashi M."/>
            <person name="Kageyama D."/>
            <person name="Hanaoka N."/>
            <person name="Ebihara H."/>
        </authorList>
    </citation>
    <scope>NUCLEOTIDE SEQUENCE [LARGE SCALE GENOMIC DNA]</scope>
    <source>
        <strain evidence="1 2">KNCP2-13</strain>
    </source>
</reference>
<name>A0ABP9TV02_9RICK</name>